<protein>
    <recommendedName>
        <fullName evidence="1">HNH nuclease domain-containing protein</fullName>
    </recommendedName>
</protein>
<dbReference type="PANTHER" id="PTHR14136">
    <property type="entry name" value="BTB_POZ DOMAIN-CONTAINING PROTEIN KCTD9"/>
    <property type="match status" value="1"/>
</dbReference>
<evidence type="ECO:0000259" key="1">
    <source>
        <dbReference type="Pfam" id="PF13391"/>
    </source>
</evidence>
<sequence>MISLYSKYPNFQGANLQGVKFIEFLEECKNYKKNNSQRSLFDECKAYQLNDHIYYEDGILVFIEANCQDANFQGLDIHRADFQGADIRNANLQFADIFATNFQNADLRNANLQSAVIRGVQFQGADLTNANLKRADLHEANFEYAELHGANLEECKGWKNCDVRWSKAKYDDKTNFPVGFDPNEYGLNKTRKRYNYNNNVRTSEKLTYENGTDTQIQEVCVKIQNYIQKQQGQQKFRAALLKCYRCRCAITDSNTNYVLEAAHIKPYSLDKKNNSPENGILLRADLHILFDLNIIVIHPDTKRIEIRSDSQQIEMISSLIYSSEYQKFNGIILPSYENFGVCPGDDYLRWRYYHYGEYVKKYMGKLL</sequence>
<dbReference type="AlphaFoldDB" id="A0A2S6CQ37"/>
<dbReference type="Gene3D" id="2.160.20.80">
    <property type="entry name" value="E3 ubiquitin-protein ligase SopA"/>
    <property type="match status" value="1"/>
</dbReference>
<evidence type="ECO:0000313" key="3">
    <source>
        <dbReference type="Proteomes" id="UP000239589"/>
    </source>
</evidence>
<dbReference type="InterPro" id="IPR051082">
    <property type="entry name" value="Pentapeptide-BTB/POZ_domain"/>
</dbReference>
<name>A0A2S6CQ37_9CYAN</name>
<accession>A0A2S6CQ37</accession>
<feature type="domain" description="HNH nuclease" evidence="1">
    <location>
        <begin position="248"/>
        <end position="297"/>
    </location>
</feature>
<organism evidence="2 3">
    <name type="scientific">Cuspidothrix issatschenkoi CHARLIE-1</name>
    <dbReference type="NCBI Taxonomy" id="2052836"/>
    <lineage>
        <taxon>Bacteria</taxon>
        <taxon>Bacillati</taxon>
        <taxon>Cyanobacteriota</taxon>
        <taxon>Cyanophyceae</taxon>
        <taxon>Nostocales</taxon>
        <taxon>Aphanizomenonaceae</taxon>
        <taxon>Cuspidothrix</taxon>
    </lineage>
</organism>
<comment type="caution">
    <text evidence="2">The sequence shown here is derived from an EMBL/GenBank/DDBJ whole genome shotgun (WGS) entry which is preliminary data.</text>
</comment>
<dbReference type="OrthoDB" id="5678128at2"/>
<dbReference type="RefSeq" id="WP_104389249.1">
    <property type="nucleotide sequence ID" value="NZ_PGEM01000164.1"/>
</dbReference>
<dbReference type="PANTHER" id="PTHR14136:SF17">
    <property type="entry name" value="BTB_POZ DOMAIN-CONTAINING PROTEIN KCTD9"/>
    <property type="match status" value="1"/>
</dbReference>
<dbReference type="Pfam" id="PF00805">
    <property type="entry name" value="Pentapeptide"/>
    <property type="match status" value="2"/>
</dbReference>
<evidence type="ECO:0000313" key="2">
    <source>
        <dbReference type="EMBL" id="PPJ61856.1"/>
    </source>
</evidence>
<dbReference type="InterPro" id="IPR003615">
    <property type="entry name" value="HNH_nuc"/>
</dbReference>
<dbReference type="Pfam" id="PF13391">
    <property type="entry name" value="HNH_2"/>
    <property type="match status" value="1"/>
</dbReference>
<proteinExistence type="predicted"/>
<dbReference type="InterPro" id="IPR001646">
    <property type="entry name" value="5peptide_repeat"/>
</dbReference>
<dbReference type="EMBL" id="PGEM01000164">
    <property type="protein sequence ID" value="PPJ61856.1"/>
    <property type="molecule type" value="Genomic_DNA"/>
</dbReference>
<dbReference type="SUPFAM" id="SSF141571">
    <property type="entry name" value="Pentapeptide repeat-like"/>
    <property type="match status" value="1"/>
</dbReference>
<dbReference type="Proteomes" id="UP000239589">
    <property type="component" value="Unassembled WGS sequence"/>
</dbReference>
<reference evidence="2 3" key="1">
    <citation type="submission" date="2018-02" db="EMBL/GenBank/DDBJ databases">
        <title>Discovery of a pederin family compound in a non-symbiotic bloom-forming cyanobacterium.</title>
        <authorList>
            <person name="Kust A."/>
            <person name="Mares J."/>
            <person name="Jokela J."/>
            <person name="Urajova P."/>
            <person name="Hajek J."/>
            <person name="Saurav K."/>
            <person name="Voracova K."/>
            <person name="Fewer D.P."/>
            <person name="Haapaniemi E."/>
            <person name="Permi P."/>
            <person name="Rehakova K."/>
            <person name="Sivonen K."/>
            <person name="Hrouzek P."/>
        </authorList>
    </citation>
    <scope>NUCLEOTIDE SEQUENCE [LARGE SCALE GENOMIC DNA]</scope>
    <source>
        <strain evidence="2 3">CHARLIE-1</strain>
    </source>
</reference>
<keyword evidence="3" id="KW-1185">Reference proteome</keyword>
<gene>
    <name evidence="2" type="ORF">CUN59_18655</name>
</gene>